<evidence type="ECO:0000256" key="3">
    <source>
        <dbReference type="ARBA" id="ARBA00020042"/>
    </source>
</evidence>
<keyword evidence="7 10" id="KW-0812">Transmembrane</keyword>
<dbReference type="Gene3D" id="3.30.700.10">
    <property type="entry name" value="Glycoprotein, Type 4 Pilin"/>
    <property type="match status" value="1"/>
</dbReference>
<dbReference type="Pfam" id="PF08334">
    <property type="entry name" value="T2SSG"/>
    <property type="match status" value="1"/>
</dbReference>
<gene>
    <name evidence="12" type="primary">gspG</name>
    <name evidence="12" type="ORF">NBRC116187_35560</name>
</gene>
<accession>A0ABP9ZUQ0</accession>
<protein>
    <recommendedName>
        <fullName evidence="3">Type II secretion system core protein G</fullName>
    </recommendedName>
</protein>
<evidence type="ECO:0000256" key="9">
    <source>
        <dbReference type="ARBA" id="ARBA00023136"/>
    </source>
</evidence>
<keyword evidence="9 10" id="KW-0472">Membrane</keyword>
<evidence type="ECO:0000256" key="2">
    <source>
        <dbReference type="ARBA" id="ARBA00009984"/>
    </source>
</evidence>
<evidence type="ECO:0000256" key="7">
    <source>
        <dbReference type="ARBA" id="ARBA00022692"/>
    </source>
</evidence>
<evidence type="ECO:0000313" key="13">
    <source>
        <dbReference type="Proteomes" id="UP001486808"/>
    </source>
</evidence>
<proteinExistence type="inferred from homology"/>
<dbReference type="Proteomes" id="UP001486808">
    <property type="component" value="Unassembled WGS sequence"/>
</dbReference>
<evidence type="ECO:0000256" key="4">
    <source>
        <dbReference type="ARBA" id="ARBA00022475"/>
    </source>
</evidence>
<dbReference type="PRINTS" id="PR00813">
    <property type="entry name" value="BCTERIALGSPG"/>
</dbReference>
<comment type="subcellular location">
    <subcellularLocation>
        <location evidence="1">Cell inner membrane</location>
        <topology evidence="1">Single-pass membrane protein</topology>
    </subcellularLocation>
</comment>
<dbReference type="InterPro" id="IPR012902">
    <property type="entry name" value="N_methyl_site"/>
</dbReference>
<evidence type="ECO:0000256" key="1">
    <source>
        <dbReference type="ARBA" id="ARBA00004377"/>
    </source>
</evidence>
<dbReference type="PANTHER" id="PTHR30093">
    <property type="entry name" value="GENERAL SECRETION PATHWAY PROTEIN G"/>
    <property type="match status" value="1"/>
</dbReference>
<evidence type="ECO:0000256" key="10">
    <source>
        <dbReference type="SAM" id="Phobius"/>
    </source>
</evidence>
<name>A0ABP9ZUQ0_9GAMM</name>
<sequence length="143" mass="15685">MKTFNKPRHNVLRGFTLLELLVVIVIIGLLAGIVAPNLFRQLSSSEVTTARAQMDSLVKALDQYRLHTGHYPSTTQGLRALVVSPAGETRWNGPYLRKALPNDPWATPYNYQSPGPAGEDFLLFSYGKDRSPGGSGDAADISW</sequence>
<evidence type="ECO:0000256" key="5">
    <source>
        <dbReference type="ARBA" id="ARBA00022481"/>
    </source>
</evidence>
<dbReference type="PANTHER" id="PTHR30093:SF44">
    <property type="entry name" value="TYPE II SECRETION SYSTEM CORE PROTEIN G"/>
    <property type="match status" value="1"/>
</dbReference>
<evidence type="ECO:0000259" key="11">
    <source>
        <dbReference type="Pfam" id="PF08334"/>
    </source>
</evidence>
<comment type="similarity">
    <text evidence="2">Belongs to the GSP G family.</text>
</comment>
<dbReference type="Pfam" id="PF07963">
    <property type="entry name" value="N_methyl"/>
    <property type="match status" value="1"/>
</dbReference>
<reference evidence="12 13" key="1">
    <citation type="submission" date="2024-04" db="EMBL/GenBank/DDBJ databases">
        <title>Draft genome sequence of Halopseudomonas sabulinigri NBRC 116187.</title>
        <authorList>
            <person name="Miyakawa T."/>
            <person name="Kusuya Y."/>
            <person name="Miura T."/>
        </authorList>
    </citation>
    <scope>NUCLEOTIDE SEQUENCE [LARGE SCALE GENOMIC DNA]</scope>
    <source>
        <strain evidence="12 13">4NH20-0042</strain>
    </source>
</reference>
<keyword evidence="8 10" id="KW-1133">Transmembrane helix</keyword>
<dbReference type="RefSeq" id="WP_353390243.1">
    <property type="nucleotide sequence ID" value="NZ_BAABWD010000010.1"/>
</dbReference>
<keyword evidence="5" id="KW-0488">Methylation</keyword>
<dbReference type="NCBIfam" id="TIGR02532">
    <property type="entry name" value="IV_pilin_GFxxxE"/>
    <property type="match status" value="1"/>
</dbReference>
<dbReference type="InterPro" id="IPR010054">
    <property type="entry name" value="Type2_sec_GspG"/>
</dbReference>
<keyword evidence="4" id="KW-1003">Cell membrane</keyword>
<dbReference type="SUPFAM" id="SSF54523">
    <property type="entry name" value="Pili subunits"/>
    <property type="match status" value="1"/>
</dbReference>
<dbReference type="InterPro" id="IPR013545">
    <property type="entry name" value="T2SS_protein-GspG_C"/>
</dbReference>
<evidence type="ECO:0000256" key="8">
    <source>
        <dbReference type="ARBA" id="ARBA00022989"/>
    </source>
</evidence>
<evidence type="ECO:0000313" key="12">
    <source>
        <dbReference type="EMBL" id="GAA6133195.1"/>
    </source>
</evidence>
<feature type="transmembrane region" description="Helical" evidence="10">
    <location>
        <begin position="12"/>
        <end position="35"/>
    </location>
</feature>
<dbReference type="EMBL" id="BAABWD010000010">
    <property type="protein sequence ID" value="GAA6133195.1"/>
    <property type="molecule type" value="Genomic_DNA"/>
</dbReference>
<dbReference type="InterPro" id="IPR000983">
    <property type="entry name" value="Bac_GSPG_pilin"/>
</dbReference>
<dbReference type="InterPro" id="IPR045584">
    <property type="entry name" value="Pilin-like"/>
</dbReference>
<comment type="caution">
    <text evidence="12">The sequence shown here is derived from an EMBL/GenBank/DDBJ whole genome shotgun (WGS) entry which is preliminary data.</text>
</comment>
<keyword evidence="13" id="KW-1185">Reference proteome</keyword>
<organism evidence="12 13">
    <name type="scientific">Halopseudomonas sabulinigri</name>
    <dbReference type="NCBI Taxonomy" id="472181"/>
    <lineage>
        <taxon>Bacteria</taxon>
        <taxon>Pseudomonadati</taxon>
        <taxon>Pseudomonadota</taxon>
        <taxon>Gammaproteobacteria</taxon>
        <taxon>Pseudomonadales</taxon>
        <taxon>Pseudomonadaceae</taxon>
        <taxon>Halopseudomonas</taxon>
    </lineage>
</organism>
<dbReference type="PROSITE" id="PS00409">
    <property type="entry name" value="PROKAR_NTER_METHYL"/>
    <property type="match status" value="1"/>
</dbReference>
<feature type="domain" description="Type II secretion system protein GspG C-terminal" evidence="11">
    <location>
        <begin position="37"/>
        <end position="142"/>
    </location>
</feature>
<dbReference type="NCBIfam" id="TIGR01710">
    <property type="entry name" value="typeII_sec_gspG"/>
    <property type="match status" value="1"/>
</dbReference>
<keyword evidence="6" id="KW-0997">Cell inner membrane</keyword>
<evidence type="ECO:0000256" key="6">
    <source>
        <dbReference type="ARBA" id="ARBA00022519"/>
    </source>
</evidence>